<dbReference type="GO" id="GO:1902004">
    <property type="term" value="P:positive regulation of amyloid-beta formation"/>
    <property type="evidence" value="ECO:0007669"/>
    <property type="project" value="TreeGrafter"/>
</dbReference>
<comment type="caution">
    <text evidence="1">The sequence shown here is derived from an EMBL/GenBank/DDBJ whole genome shotgun (WGS) entry which is preliminary data.</text>
</comment>
<sequence length="99" mass="11785">MEWEATQICTMEKVNGMLSPYNGLVFFEWTLALKRLLFCFVDLDKSEKNENLKFSIVVRLPEAVCEKAYQLWDHPVSSNFFATNYVKRLLEKRWTKEVQ</sequence>
<dbReference type="PANTHER" id="PTHR13630">
    <property type="entry name" value="GAMMA-SECRETASE-ACTIVATING PROTEIN"/>
    <property type="match status" value="1"/>
</dbReference>
<reference evidence="1" key="1">
    <citation type="journal article" date="2022" name="bioRxiv">
        <title>Sequencing and chromosome-scale assembly of the giantPleurodeles waltlgenome.</title>
        <authorList>
            <person name="Brown T."/>
            <person name="Elewa A."/>
            <person name="Iarovenko S."/>
            <person name="Subramanian E."/>
            <person name="Araus A.J."/>
            <person name="Petzold A."/>
            <person name="Susuki M."/>
            <person name="Suzuki K.-i.T."/>
            <person name="Hayashi T."/>
            <person name="Toyoda A."/>
            <person name="Oliveira C."/>
            <person name="Osipova E."/>
            <person name="Leigh N.D."/>
            <person name="Simon A."/>
            <person name="Yun M.H."/>
        </authorList>
    </citation>
    <scope>NUCLEOTIDE SEQUENCE</scope>
    <source>
        <strain evidence="1">20211129_DDA</strain>
        <tissue evidence="1">Liver</tissue>
    </source>
</reference>
<dbReference type="EMBL" id="JANPWB010000008">
    <property type="protein sequence ID" value="KAJ1162956.1"/>
    <property type="molecule type" value="Genomic_DNA"/>
</dbReference>
<proteinExistence type="predicted"/>
<gene>
    <name evidence="1" type="ORF">NDU88_003420</name>
</gene>
<dbReference type="InterPro" id="IPR026172">
    <property type="entry name" value="GSAP_fam"/>
</dbReference>
<organism evidence="1 2">
    <name type="scientific">Pleurodeles waltl</name>
    <name type="common">Iberian ribbed newt</name>
    <dbReference type="NCBI Taxonomy" id="8319"/>
    <lineage>
        <taxon>Eukaryota</taxon>
        <taxon>Metazoa</taxon>
        <taxon>Chordata</taxon>
        <taxon>Craniata</taxon>
        <taxon>Vertebrata</taxon>
        <taxon>Euteleostomi</taxon>
        <taxon>Amphibia</taxon>
        <taxon>Batrachia</taxon>
        <taxon>Caudata</taxon>
        <taxon>Salamandroidea</taxon>
        <taxon>Salamandridae</taxon>
        <taxon>Pleurodelinae</taxon>
        <taxon>Pleurodeles</taxon>
    </lineage>
</organism>
<keyword evidence="2" id="KW-1185">Reference proteome</keyword>
<dbReference type="PANTHER" id="PTHR13630:SF1">
    <property type="entry name" value="GAMMA-SECRETASE-ACTIVATING PROTEIN"/>
    <property type="match status" value="1"/>
</dbReference>
<name>A0AAV7SFS6_PLEWA</name>
<evidence type="ECO:0000313" key="2">
    <source>
        <dbReference type="Proteomes" id="UP001066276"/>
    </source>
</evidence>
<protein>
    <submittedName>
        <fullName evidence="1">Uncharacterized protein</fullName>
    </submittedName>
</protein>
<accession>A0AAV7SFS6</accession>
<evidence type="ECO:0000313" key="1">
    <source>
        <dbReference type="EMBL" id="KAJ1162956.1"/>
    </source>
</evidence>
<dbReference type="Proteomes" id="UP001066276">
    <property type="component" value="Chromosome 4_2"/>
</dbReference>
<dbReference type="AlphaFoldDB" id="A0AAV7SFS6"/>
<dbReference type="GO" id="GO:0005802">
    <property type="term" value="C:trans-Golgi network"/>
    <property type="evidence" value="ECO:0007669"/>
    <property type="project" value="TreeGrafter"/>
</dbReference>